<name>A0ABN9GSX5_9NEOB</name>
<comment type="caution">
    <text evidence="1">The sequence shown here is derived from an EMBL/GenBank/DDBJ whole genome shotgun (WGS) entry which is preliminary data.</text>
</comment>
<evidence type="ECO:0000313" key="2">
    <source>
        <dbReference type="Proteomes" id="UP001162483"/>
    </source>
</evidence>
<evidence type="ECO:0000313" key="1">
    <source>
        <dbReference type="EMBL" id="CAI9611751.1"/>
    </source>
</evidence>
<keyword evidence="2" id="KW-1185">Reference proteome</keyword>
<sequence length="123" mass="13162">PVSAAFQCPSLLPISDHQCRISVPIRVAFPVPISDAYQCHLSVSITPPISTHHQCCLSVPYINATYQCCLSVSPISAAYPCHLISAAYQCPSVLPISALQHRLLVPISAASSMHISEGEKLPV</sequence>
<accession>A0ABN9GSX5</accession>
<organism evidence="1 2">
    <name type="scientific">Staurois parvus</name>
    <dbReference type="NCBI Taxonomy" id="386267"/>
    <lineage>
        <taxon>Eukaryota</taxon>
        <taxon>Metazoa</taxon>
        <taxon>Chordata</taxon>
        <taxon>Craniata</taxon>
        <taxon>Vertebrata</taxon>
        <taxon>Euteleostomi</taxon>
        <taxon>Amphibia</taxon>
        <taxon>Batrachia</taxon>
        <taxon>Anura</taxon>
        <taxon>Neobatrachia</taxon>
        <taxon>Ranoidea</taxon>
        <taxon>Ranidae</taxon>
        <taxon>Staurois</taxon>
    </lineage>
</organism>
<dbReference type="Proteomes" id="UP001162483">
    <property type="component" value="Unassembled WGS sequence"/>
</dbReference>
<feature type="non-terminal residue" evidence="1">
    <location>
        <position position="1"/>
    </location>
</feature>
<protein>
    <submittedName>
        <fullName evidence="1">Uncharacterized protein</fullName>
    </submittedName>
</protein>
<gene>
    <name evidence="1" type="ORF">SPARVUS_LOCUS14599530</name>
</gene>
<reference evidence="1" key="1">
    <citation type="submission" date="2023-05" db="EMBL/GenBank/DDBJ databases">
        <authorList>
            <person name="Stuckert A."/>
        </authorList>
    </citation>
    <scope>NUCLEOTIDE SEQUENCE</scope>
</reference>
<dbReference type="EMBL" id="CATNWA010019174">
    <property type="protein sequence ID" value="CAI9611751.1"/>
    <property type="molecule type" value="Genomic_DNA"/>
</dbReference>
<proteinExistence type="predicted"/>